<organism evidence="1">
    <name type="scientific">marine sediment metagenome</name>
    <dbReference type="NCBI Taxonomy" id="412755"/>
    <lineage>
        <taxon>unclassified sequences</taxon>
        <taxon>metagenomes</taxon>
        <taxon>ecological metagenomes</taxon>
    </lineage>
</organism>
<reference evidence="1" key="1">
    <citation type="journal article" date="2015" name="Nature">
        <title>Complex archaea that bridge the gap between prokaryotes and eukaryotes.</title>
        <authorList>
            <person name="Spang A."/>
            <person name="Saw J.H."/>
            <person name="Jorgensen S.L."/>
            <person name="Zaremba-Niedzwiedzka K."/>
            <person name="Martijn J."/>
            <person name="Lind A.E."/>
            <person name="van Eijk R."/>
            <person name="Schleper C."/>
            <person name="Guy L."/>
            <person name="Ettema T.J."/>
        </authorList>
    </citation>
    <scope>NUCLEOTIDE SEQUENCE</scope>
</reference>
<proteinExistence type="predicted"/>
<protein>
    <submittedName>
        <fullName evidence="1">Uncharacterized protein</fullName>
    </submittedName>
</protein>
<accession>A0A0F8XFV0</accession>
<name>A0A0F8XFV0_9ZZZZ</name>
<comment type="caution">
    <text evidence="1">The sequence shown here is derived from an EMBL/GenBank/DDBJ whole genome shotgun (WGS) entry which is preliminary data.</text>
</comment>
<sequence length="42" mass="4759">MLFIIPANNNNAKKTEDIFLINVFGLKSMEKKTIAMIKTFVA</sequence>
<gene>
    <name evidence="1" type="ORF">LCGC14_2862770</name>
</gene>
<evidence type="ECO:0000313" key="1">
    <source>
        <dbReference type="EMBL" id="KKK41064.1"/>
    </source>
</evidence>
<dbReference type="EMBL" id="LAZR01070427">
    <property type="protein sequence ID" value="KKK41064.1"/>
    <property type="molecule type" value="Genomic_DNA"/>
</dbReference>
<dbReference type="AlphaFoldDB" id="A0A0F8XFV0"/>